<feature type="region of interest" description="Disordered" evidence="1">
    <location>
        <begin position="722"/>
        <end position="743"/>
    </location>
</feature>
<name>A0AAD1Y0R6_EUPCR</name>
<evidence type="ECO:0000256" key="1">
    <source>
        <dbReference type="SAM" id="MobiDB-lite"/>
    </source>
</evidence>
<evidence type="ECO:0000313" key="2">
    <source>
        <dbReference type="EMBL" id="CAI2382518.1"/>
    </source>
</evidence>
<accession>A0AAD1Y0R6</accession>
<gene>
    <name evidence="2" type="ORF">ECRASSUSDP1_LOCUS23992</name>
</gene>
<sequence>MMKNEESDEANILEMEEEFSDAPSSRRISSSIHNFSEIISGSNSVQYGDRFSQNYKPKRRIITNIETNNNEEAFQDQNSQGKKSKVSLYKLEKKEESELQDLQMEESEDWFLEGNFRYESPEKNTDYQEGESYEARPSSQRDESGRLDRVTVGNDHIPEVHTSEEENSIMNSQAIRETNEEIKEAFQHIEYEYVDQSIRQRKWINRSIMEKRDQDRMEDYRRKQAHNSLKREFKEMQEVRSHNKVHTNKKSRELAKKALKKKIKGVIDQYSQNGYMAFEHYLHVLYILQITQSMGKLDMDSPKTSVLKRVKEEKEQNELNFALQLWNKINCYLFNYVDCRILIDFLMILLSNSKSKIAVAENYINEISQADDLPAEEIAKNRERNSDLVVDELWTVEELFMFYKYKLNCVSIVTRTGFSVDRGMKKDKIISEHYKECTFRPKITKKAHEVAEKKLTMQKLDLHLKVFDAECHTLDSLLVSDKQSMKDNSTAKNKVKRISRYSRGNPKIRTGKNISTSSSRHELLYKDAEEINHRLSLERNKKEEEEMKACTFHPKISEFRNSRAHFRPHSNDVQRKYLLSSLERLIPSKDQLELKNKVSEAHKRKIEQEELEKCTFKPEFVQGIVDWQNKVQNLPGIDNHVRRMKESQDEVKRKKTFFDDLGAKYKGKKTKFEPFDLTKSKEKDVCLPNSGANVSPPLLFHKKAKFRAGKLGYQEVSSGSDLSKRVSTHSSLRNETMNDSKENEKFAKLRIHYKNNKYAEIKVFENTDPDHLTESFCNKYRLGNKMRQQLKSIIIRRLETLRPQSVLPSEHIEEEKESYSDNSKHDHPSGNPNRAKAIREVCLEENTPTNTSGYFNEADNDQTSSALPLPELNISTKD</sequence>
<feature type="region of interest" description="Disordered" evidence="1">
    <location>
        <begin position="806"/>
        <end position="878"/>
    </location>
</feature>
<proteinExistence type="predicted"/>
<dbReference type="PANTHER" id="PTHR38150">
    <property type="entry name" value="EF-HAND DOMAIN-CONTAINING PROTEIN"/>
    <property type="match status" value="1"/>
</dbReference>
<dbReference type="AlphaFoldDB" id="A0AAD1Y0R6"/>
<keyword evidence="3" id="KW-1185">Reference proteome</keyword>
<organism evidence="2 3">
    <name type="scientific">Euplotes crassus</name>
    <dbReference type="NCBI Taxonomy" id="5936"/>
    <lineage>
        <taxon>Eukaryota</taxon>
        <taxon>Sar</taxon>
        <taxon>Alveolata</taxon>
        <taxon>Ciliophora</taxon>
        <taxon>Intramacronucleata</taxon>
        <taxon>Spirotrichea</taxon>
        <taxon>Hypotrichia</taxon>
        <taxon>Euplotida</taxon>
        <taxon>Euplotidae</taxon>
        <taxon>Moneuplotes</taxon>
    </lineage>
</organism>
<evidence type="ECO:0000313" key="3">
    <source>
        <dbReference type="Proteomes" id="UP001295684"/>
    </source>
</evidence>
<dbReference type="Proteomes" id="UP001295684">
    <property type="component" value="Unassembled WGS sequence"/>
</dbReference>
<comment type="caution">
    <text evidence="2">The sequence shown here is derived from an EMBL/GenBank/DDBJ whole genome shotgun (WGS) entry which is preliminary data.</text>
</comment>
<feature type="region of interest" description="Disordered" evidence="1">
    <location>
        <begin position="119"/>
        <end position="146"/>
    </location>
</feature>
<dbReference type="EMBL" id="CAMPGE010024697">
    <property type="protein sequence ID" value="CAI2382518.1"/>
    <property type="molecule type" value="Genomic_DNA"/>
</dbReference>
<dbReference type="PANTHER" id="PTHR38150:SF1">
    <property type="entry name" value="PFU DOMAIN-CONTAINING PROTEIN"/>
    <property type="match status" value="1"/>
</dbReference>
<feature type="compositionally biased region" description="Acidic residues" evidence="1">
    <location>
        <begin position="1"/>
        <end position="20"/>
    </location>
</feature>
<feature type="compositionally biased region" description="Basic and acidic residues" evidence="1">
    <location>
        <begin position="810"/>
        <end position="828"/>
    </location>
</feature>
<feature type="region of interest" description="Disordered" evidence="1">
    <location>
        <begin position="1"/>
        <end position="26"/>
    </location>
</feature>
<protein>
    <submittedName>
        <fullName evidence="2">Uncharacterized protein</fullName>
    </submittedName>
</protein>
<reference evidence="2" key="1">
    <citation type="submission" date="2023-07" db="EMBL/GenBank/DDBJ databases">
        <authorList>
            <consortium name="AG Swart"/>
            <person name="Singh M."/>
            <person name="Singh A."/>
            <person name="Seah K."/>
            <person name="Emmerich C."/>
        </authorList>
    </citation>
    <scope>NUCLEOTIDE SEQUENCE</scope>
    <source>
        <strain evidence="2">DP1</strain>
    </source>
</reference>